<gene>
    <name evidence="5" type="primary">rplX</name>
    <name evidence="8" type="ORF">MBAV_006273</name>
</gene>
<evidence type="ECO:0000256" key="5">
    <source>
        <dbReference type="HAMAP-Rule" id="MF_01326"/>
    </source>
</evidence>
<dbReference type="InterPro" id="IPR041988">
    <property type="entry name" value="Ribosomal_uL24_KOW"/>
</dbReference>
<dbReference type="GO" id="GO:0005840">
    <property type="term" value="C:ribosome"/>
    <property type="evidence" value="ECO:0007669"/>
    <property type="project" value="UniProtKB-KW"/>
</dbReference>
<keyword evidence="5" id="KW-0699">rRNA-binding</keyword>
<dbReference type="Proteomes" id="UP000033423">
    <property type="component" value="Unassembled WGS sequence"/>
</dbReference>
<evidence type="ECO:0000313" key="8">
    <source>
        <dbReference type="EMBL" id="KJU81552.1"/>
    </source>
</evidence>
<dbReference type="EMBL" id="LACI01002649">
    <property type="protein sequence ID" value="KJU81552.1"/>
    <property type="molecule type" value="Genomic_DNA"/>
</dbReference>
<protein>
    <recommendedName>
        <fullName evidence="4 5">Large ribosomal subunit protein uL24</fullName>
    </recommendedName>
</protein>
<dbReference type="Gene3D" id="2.30.30.30">
    <property type="match status" value="1"/>
</dbReference>
<name>A0A0F3GI99_9BACT</name>
<accession>A0A0F3GI99</accession>
<comment type="function">
    <text evidence="5">One of the proteins that surrounds the polypeptide exit tunnel on the outside of the subunit.</text>
</comment>
<dbReference type="AlphaFoldDB" id="A0A0F3GI99"/>
<dbReference type="CDD" id="cd06089">
    <property type="entry name" value="KOW_RPL26"/>
    <property type="match status" value="1"/>
</dbReference>
<evidence type="ECO:0000259" key="7">
    <source>
        <dbReference type="SMART" id="SM00739"/>
    </source>
</evidence>
<dbReference type="InterPro" id="IPR005824">
    <property type="entry name" value="KOW"/>
</dbReference>
<dbReference type="PANTHER" id="PTHR12903">
    <property type="entry name" value="MITOCHONDRIAL RIBOSOMAL PROTEIN L24"/>
    <property type="match status" value="1"/>
</dbReference>
<dbReference type="SUPFAM" id="SSF50104">
    <property type="entry name" value="Translation proteins SH3-like domain"/>
    <property type="match status" value="1"/>
</dbReference>
<dbReference type="NCBIfam" id="TIGR01079">
    <property type="entry name" value="rplX_bact"/>
    <property type="match status" value="1"/>
</dbReference>
<dbReference type="GO" id="GO:0019843">
    <property type="term" value="F:rRNA binding"/>
    <property type="evidence" value="ECO:0007669"/>
    <property type="project" value="UniProtKB-UniRule"/>
</dbReference>
<evidence type="ECO:0000256" key="2">
    <source>
        <dbReference type="ARBA" id="ARBA00022980"/>
    </source>
</evidence>
<dbReference type="GO" id="GO:0006412">
    <property type="term" value="P:translation"/>
    <property type="evidence" value="ECO:0007669"/>
    <property type="project" value="UniProtKB-UniRule"/>
</dbReference>
<dbReference type="InterPro" id="IPR003256">
    <property type="entry name" value="Ribosomal_uL24"/>
</dbReference>
<comment type="caution">
    <text evidence="8">The sequence shown here is derived from an EMBL/GenBank/DDBJ whole genome shotgun (WGS) entry which is preliminary data.</text>
</comment>
<dbReference type="GO" id="GO:0003735">
    <property type="term" value="F:structural constituent of ribosome"/>
    <property type="evidence" value="ECO:0007669"/>
    <property type="project" value="InterPro"/>
</dbReference>
<dbReference type="PROSITE" id="PS01108">
    <property type="entry name" value="RIBOSOMAL_L24"/>
    <property type="match status" value="1"/>
</dbReference>
<dbReference type="InterPro" id="IPR008991">
    <property type="entry name" value="Translation_prot_SH3-like_sf"/>
</dbReference>
<keyword evidence="5" id="KW-0694">RNA-binding</keyword>
<organism evidence="8 9">
    <name type="scientific">Candidatus Magnetobacterium bavaricum</name>
    <dbReference type="NCBI Taxonomy" id="29290"/>
    <lineage>
        <taxon>Bacteria</taxon>
        <taxon>Pseudomonadati</taxon>
        <taxon>Nitrospirota</taxon>
        <taxon>Thermodesulfovibrionia</taxon>
        <taxon>Thermodesulfovibrionales</taxon>
        <taxon>Candidatus Magnetobacteriaceae</taxon>
        <taxon>Candidatus Magnetobacterium</taxon>
    </lineage>
</organism>
<dbReference type="InterPro" id="IPR057264">
    <property type="entry name" value="Ribosomal_uL24_C"/>
</dbReference>
<dbReference type="HAMAP" id="MF_01326_B">
    <property type="entry name" value="Ribosomal_uL24_B"/>
    <property type="match status" value="1"/>
</dbReference>
<evidence type="ECO:0000256" key="3">
    <source>
        <dbReference type="ARBA" id="ARBA00023274"/>
    </source>
</evidence>
<comment type="subunit">
    <text evidence="5">Part of the 50S ribosomal subunit.</text>
</comment>
<dbReference type="InterPro" id="IPR005825">
    <property type="entry name" value="Ribosomal_uL24_CS"/>
</dbReference>
<reference evidence="8 9" key="1">
    <citation type="submission" date="2015-02" db="EMBL/GenBank/DDBJ databases">
        <title>Single-cell genomics of uncultivated deep-branching MTB reveals a conserved set of magnetosome genes.</title>
        <authorList>
            <person name="Kolinko S."/>
            <person name="Richter M."/>
            <person name="Glockner F.O."/>
            <person name="Brachmann A."/>
            <person name="Schuler D."/>
        </authorList>
    </citation>
    <scope>NUCLEOTIDE SEQUENCE [LARGE SCALE GENOMIC DNA]</scope>
    <source>
        <strain evidence="8">TM-1</strain>
    </source>
</reference>
<evidence type="ECO:0000256" key="4">
    <source>
        <dbReference type="ARBA" id="ARBA00035206"/>
    </source>
</evidence>
<sequence length="105" mass="11563">MGLSIKKEDTVVIITGSDAGKKGRVVRVIPKKASAIVENTNMITKHMKPNKQYSQGGRIEKEAPIDLSKLMLVCPRCSKPTRIGNQVLEGGKKTRLCKKCKEVID</sequence>
<dbReference type="InterPro" id="IPR014722">
    <property type="entry name" value="Rib_uL2_dom2"/>
</dbReference>
<comment type="similarity">
    <text evidence="1 5 6">Belongs to the universal ribosomal protein uL24 family.</text>
</comment>
<evidence type="ECO:0000256" key="1">
    <source>
        <dbReference type="ARBA" id="ARBA00010618"/>
    </source>
</evidence>
<dbReference type="Pfam" id="PF17136">
    <property type="entry name" value="ribosomal_L24"/>
    <property type="match status" value="1"/>
</dbReference>
<keyword evidence="9" id="KW-1185">Reference proteome</keyword>
<dbReference type="SMART" id="SM00739">
    <property type="entry name" value="KOW"/>
    <property type="match status" value="1"/>
</dbReference>
<dbReference type="GO" id="GO:1990904">
    <property type="term" value="C:ribonucleoprotein complex"/>
    <property type="evidence" value="ECO:0007669"/>
    <property type="project" value="UniProtKB-KW"/>
</dbReference>
<keyword evidence="2 5" id="KW-0689">Ribosomal protein</keyword>
<proteinExistence type="inferred from homology"/>
<dbReference type="Pfam" id="PF00467">
    <property type="entry name" value="KOW"/>
    <property type="match status" value="1"/>
</dbReference>
<keyword evidence="3 5" id="KW-0687">Ribonucleoprotein</keyword>
<evidence type="ECO:0000313" key="9">
    <source>
        <dbReference type="Proteomes" id="UP000033423"/>
    </source>
</evidence>
<feature type="domain" description="KOW" evidence="7">
    <location>
        <begin position="4"/>
        <end position="31"/>
    </location>
</feature>
<comment type="function">
    <text evidence="5">One of two assembly initiator proteins, it binds directly to the 5'-end of the 23S rRNA, where it nucleates assembly of the 50S subunit.</text>
</comment>
<evidence type="ECO:0000256" key="6">
    <source>
        <dbReference type="RuleBase" id="RU003477"/>
    </source>
</evidence>